<keyword evidence="2" id="KW-1185">Reference proteome</keyword>
<evidence type="ECO:0000313" key="2">
    <source>
        <dbReference type="Proteomes" id="UP001432014"/>
    </source>
</evidence>
<organism evidence="1 2">
    <name type="scientific">Kitasatospora herbaricolor</name>
    <dbReference type="NCBI Taxonomy" id="68217"/>
    <lineage>
        <taxon>Bacteria</taxon>
        <taxon>Bacillati</taxon>
        <taxon>Actinomycetota</taxon>
        <taxon>Actinomycetes</taxon>
        <taxon>Kitasatosporales</taxon>
        <taxon>Streptomycetaceae</taxon>
        <taxon>Kitasatospora</taxon>
    </lineage>
</organism>
<name>A0ABZ1W0I9_9ACTN</name>
<reference evidence="1 2" key="1">
    <citation type="submission" date="2022-10" db="EMBL/GenBank/DDBJ databases">
        <title>The complete genomes of actinobacterial strains from the NBC collection.</title>
        <authorList>
            <person name="Joergensen T.S."/>
            <person name="Alvarez Arevalo M."/>
            <person name="Sterndorff E.B."/>
            <person name="Faurdal D."/>
            <person name="Vuksanovic O."/>
            <person name="Mourched A.-S."/>
            <person name="Charusanti P."/>
            <person name="Shaw S."/>
            <person name="Blin K."/>
            <person name="Weber T."/>
        </authorList>
    </citation>
    <scope>NUCLEOTIDE SEQUENCE [LARGE SCALE GENOMIC DNA]</scope>
    <source>
        <strain evidence="1 2">NBC_01247</strain>
    </source>
</reference>
<protein>
    <submittedName>
        <fullName evidence="1">Integrase</fullName>
    </submittedName>
</protein>
<dbReference type="Proteomes" id="UP001432014">
    <property type="component" value="Chromosome"/>
</dbReference>
<gene>
    <name evidence="1" type="ORF">OG469_01810</name>
</gene>
<dbReference type="SUPFAM" id="SSF56349">
    <property type="entry name" value="DNA breaking-rejoining enzymes"/>
    <property type="match status" value="1"/>
</dbReference>
<dbReference type="EMBL" id="CP108482">
    <property type="protein sequence ID" value="WUS54350.1"/>
    <property type="molecule type" value="Genomic_DNA"/>
</dbReference>
<dbReference type="InterPro" id="IPR011010">
    <property type="entry name" value="DNA_brk_join_enz"/>
</dbReference>
<dbReference type="RefSeq" id="WP_329492963.1">
    <property type="nucleotide sequence ID" value="NZ_CP108460.1"/>
</dbReference>
<sequence>MTTPLPRPLPLSIFRDDEPVIQSHSLLNAARLPGVQVPLFGDTSAWDFNGVVRRNANLSEGSFRMNLNEGLASPEWNLTAREVAMVMANPRHEVVIDAGVHLPPEPFDVQTIIRTNSLLRTIVSWGRGNGMPDRLDGWRDTDFRRFTNWLATTKGRQAGTVMNYTAVIKRLHEIGPALAFGGPLVDPWPGKSARQAAKYEVASELSTPNVPPEIWFPLVRAAWTYVHTFAPDVLRAFHRYERLHGRVRQFSRDTITPHLEAWLADPASRIPLHAPEAPDHFGARREGVNWGLLRLFIQADPRGSAFSSDTRVGRLRQERVLQALEAGHPTTTGLIDDLAQVTRADGTTGPWHPGLDPRALTTLVSRMRDAAFCLVVALSMMRDSEIHEIRRGALVEHYNAPAIASSLDKGHRGRPGKHWWITDPVAEAITVAEAISVHEERVFAPLKRPNSTRAAHGAQMLECFVATVNNGSAWTGLEPIPGGRISPHMFRKTMAMLTDQFPGSEIALGLQLKHVAGRALANRSTLGYAAADTQWAHLLENAVDAARFRRFKDLFGAHKDSQPIGYGPRARSFSGAGLDQVESVAGV</sequence>
<accession>A0ABZ1W0I9</accession>
<proteinExistence type="predicted"/>
<evidence type="ECO:0000313" key="1">
    <source>
        <dbReference type="EMBL" id="WUS54350.1"/>
    </source>
</evidence>